<sequence length="128" mass="13657">MIPLPRLLLPSDDDDEFGIVGVRLADDSIRLSDAEVDAKGDDESGKANFTAKPKTYLAVDDPLLLNVGVVPMDALTRHDSKVVSPRPAPEGVATGRSFGRSTRSAEVGGGRGKGKGLRRWSWSQALQS</sequence>
<comment type="caution">
    <text evidence="2">The sequence shown here is derived from an EMBL/GenBank/DDBJ whole genome shotgun (WGS) entry which is preliminary data.</text>
</comment>
<evidence type="ECO:0000313" key="3">
    <source>
        <dbReference type="Proteomes" id="UP000305883"/>
    </source>
</evidence>
<reference evidence="2 3" key="1">
    <citation type="journal article" date="2019" name="Genome Biol. Evol.">
        <title>Genomic Plasticity Mediated by Transposable Elements in the Plant Pathogenic Fungus Colletotrichum higginsianum.</title>
        <authorList>
            <person name="Tsushima A."/>
            <person name="Gan P."/>
            <person name="Kumakura N."/>
            <person name="Narusaka M."/>
            <person name="Takano Y."/>
            <person name="Narusaka Y."/>
            <person name="Shirasu K."/>
        </authorList>
    </citation>
    <scope>NUCLEOTIDE SEQUENCE [LARGE SCALE GENOMIC DNA]</scope>
    <source>
        <strain evidence="2 3">MAFF305635-RFP</strain>
    </source>
</reference>
<name>A0A4T0VBW8_9PEZI</name>
<gene>
    <name evidence="2" type="ORF">CH35J_012856</name>
</gene>
<dbReference type="EMBL" id="MWPZ01000016">
    <property type="protein sequence ID" value="TIC89484.1"/>
    <property type="molecule type" value="Genomic_DNA"/>
</dbReference>
<evidence type="ECO:0000256" key="1">
    <source>
        <dbReference type="SAM" id="MobiDB-lite"/>
    </source>
</evidence>
<dbReference type="AlphaFoldDB" id="A0A4T0VBW8"/>
<accession>A0A4T0VBW8</accession>
<proteinExistence type="predicted"/>
<protein>
    <submittedName>
        <fullName evidence="2">Uncharacterized protein</fullName>
    </submittedName>
</protein>
<organism evidence="2 3">
    <name type="scientific">Colletotrichum higginsianum</name>
    <dbReference type="NCBI Taxonomy" id="80884"/>
    <lineage>
        <taxon>Eukaryota</taxon>
        <taxon>Fungi</taxon>
        <taxon>Dikarya</taxon>
        <taxon>Ascomycota</taxon>
        <taxon>Pezizomycotina</taxon>
        <taxon>Sordariomycetes</taxon>
        <taxon>Hypocreomycetidae</taxon>
        <taxon>Glomerellales</taxon>
        <taxon>Glomerellaceae</taxon>
        <taxon>Colletotrichum</taxon>
        <taxon>Colletotrichum destructivum species complex</taxon>
    </lineage>
</organism>
<feature type="region of interest" description="Disordered" evidence="1">
    <location>
        <begin position="80"/>
        <end position="128"/>
    </location>
</feature>
<dbReference type="Proteomes" id="UP000305883">
    <property type="component" value="Unassembled WGS sequence"/>
</dbReference>
<evidence type="ECO:0000313" key="2">
    <source>
        <dbReference type="EMBL" id="TIC89484.1"/>
    </source>
</evidence>